<dbReference type="CDD" id="cd01299">
    <property type="entry name" value="Met_dep_hydrolase_A"/>
    <property type="match status" value="1"/>
</dbReference>
<gene>
    <name evidence="2" type="ORF">SAMN05445756_0927</name>
</gene>
<dbReference type="GO" id="GO:0016810">
    <property type="term" value="F:hydrolase activity, acting on carbon-nitrogen (but not peptide) bonds"/>
    <property type="evidence" value="ECO:0007669"/>
    <property type="project" value="InterPro"/>
</dbReference>
<organism evidence="2 3">
    <name type="scientific">Kytococcus aerolatus</name>
    <dbReference type="NCBI Taxonomy" id="592308"/>
    <lineage>
        <taxon>Bacteria</taxon>
        <taxon>Bacillati</taxon>
        <taxon>Actinomycetota</taxon>
        <taxon>Actinomycetes</taxon>
        <taxon>Micrococcales</taxon>
        <taxon>Kytococcaceae</taxon>
        <taxon>Kytococcus</taxon>
    </lineage>
</organism>
<dbReference type="InterPro" id="IPR011059">
    <property type="entry name" value="Metal-dep_hydrolase_composite"/>
</dbReference>
<keyword evidence="3" id="KW-1185">Reference proteome</keyword>
<dbReference type="PANTHER" id="PTHR43135">
    <property type="entry name" value="ALPHA-D-RIBOSE 1-METHYLPHOSPHONATE 5-TRIPHOSPHATE DIPHOSPHATASE"/>
    <property type="match status" value="1"/>
</dbReference>
<dbReference type="InterPro" id="IPR032466">
    <property type="entry name" value="Metal_Hydrolase"/>
</dbReference>
<dbReference type="SUPFAM" id="SSF51338">
    <property type="entry name" value="Composite domain of metallo-dependent hydrolases"/>
    <property type="match status" value="1"/>
</dbReference>
<reference evidence="2 3" key="1">
    <citation type="submission" date="2017-06" db="EMBL/GenBank/DDBJ databases">
        <authorList>
            <person name="Kim H.J."/>
            <person name="Triplett B.A."/>
        </authorList>
    </citation>
    <scope>NUCLEOTIDE SEQUENCE [LARGE SCALE GENOMIC DNA]</scope>
    <source>
        <strain evidence="2 3">DSM 22179</strain>
    </source>
</reference>
<evidence type="ECO:0000259" key="1">
    <source>
        <dbReference type="Pfam" id="PF01979"/>
    </source>
</evidence>
<dbReference type="InterPro" id="IPR057744">
    <property type="entry name" value="OTAase-like"/>
</dbReference>
<dbReference type="RefSeq" id="WP_234994265.1">
    <property type="nucleotide sequence ID" value="NZ_FYEZ01000001.1"/>
</dbReference>
<accession>A0A212TBY9</accession>
<proteinExistence type="predicted"/>
<dbReference type="Gene3D" id="3.20.20.140">
    <property type="entry name" value="Metal-dependent hydrolases"/>
    <property type="match status" value="1"/>
</dbReference>
<dbReference type="PANTHER" id="PTHR43135:SF3">
    <property type="entry name" value="ALPHA-D-RIBOSE 1-METHYLPHOSPHONATE 5-TRIPHOSPHATE DIPHOSPHATASE"/>
    <property type="match status" value="1"/>
</dbReference>
<sequence length="412" mass="43395">MKNIAQSVPGPLTLTSASVFDGMTFLDGPQDVVLEGTRITEIRPSGAAPAEGNVVDLSGQVLLPGFIDCHVHVVAERAGSLEAVHEPFSLEFFRAVQNLRATLRTGVTAARDAGGADLGVKEALARGWVEGPELAIAVQIIGQTGGHSDHHTASGADLPFFQRHPGRPRSVADGADDFLRLTRELFRAGADHIKICSTGGVLSPTDDPRHSQMTDEEIRAVVGEAGRQGSYVMSHAQGTDGIQNALRAGVRSIEHGIYLDDETIDLFLEKDAFLVPTLQAPLEVIRGAESGAASLSPVVVEKARRVVEAHRESIGRAIEAGVKIAMGTDAGVGVHGTNLEEIGLLQDAGLSLEGSLRAATSTAADLLNRPDLGRVEKEATASLVAVPEGDLERLGQLRAGDLRVWLKGAEVV</sequence>
<feature type="domain" description="Amidohydrolase-related" evidence="1">
    <location>
        <begin position="61"/>
        <end position="386"/>
    </location>
</feature>
<evidence type="ECO:0000313" key="3">
    <source>
        <dbReference type="Proteomes" id="UP000198122"/>
    </source>
</evidence>
<name>A0A212TBY9_9MICO</name>
<dbReference type="Proteomes" id="UP000198122">
    <property type="component" value="Unassembled WGS sequence"/>
</dbReference>
<dbReference type="Gene3D" id="2.30.40.10">
    <property type="entry name" value="Urease, subunit C, domain 1"/>
    <property type="match status" value="1"/>
</dbReference>
<dbReference type="Pfam" id="PF01979">
    <property type="entry name" value="Amidohydro_1"/>
    <property type="match status" value="1"/>
</dbReference>
<dbReference type="SUPFAM" id="SSF51556">
    <property type="entry name" value="Metallo-dependent hydrolases"/>
    <property type="match status" value="1"/>
</dbReference>
<dbReference type="AlphaFoldDB" id="A0A212TBY9"/>
<protein>
    <submittedName>
        <fullName evidence="2">Imidazolonepropionase</fullName>
    </submittedName>
</protein>
<dbReference type="EMBL" id="FYEZ01000001">
    <property type="protein sequence ID" value="SNC63543.1"/>
    <property type="molecule type" value="Genomic_DNA"/>
</dbReference>
<evidence type="ECO:0000313" key="2">
    <source>
        <dbReference type="EMBL" id="SNC63543.1"/>
    </source>
</evidence>
<dbReference type="InterPro" id="IPR051781">
    <property type="entry name" value="Metallo-dep_Hydrolase"/>
</dbReference>
<dbReference type="InterPro" id="IPR006680">
    <property type="entry name" value="Amidohydro-rel"/>
</dbReference>